<dbReference type="EMBL" id="GBXM01023079">
    <property type="protein sequence ID" value="JAH85498.1"/>
    <property type="molecule type" value="Transcribed_RNA"/>
</dbReference>
<accession>A0A0E9W7P1</accession>
<protein>
    <submittedName>
        <fullName evidence="1">Uncharacterized protein</fullName>
    </submittedName>
</protein>
<sequence length="49" mass="5533">MHSGGQFPHTHTHTHTYIALNQCVHLTGLEEEFCLAGVEIVAFCFSFDR</sequence>
<evidence type="ECO:0000313" key="1">
    <source>
        <dbReference type="EMBL" id="JAH85498.1"/>
    </source>
</evidence>
<proteinExistence type="predicted"/>
<reference evidence="1" key="1">
    <citation type="submission" date="2014-11" db="EMBL/GenBank/DDBJ databases">
        <authorList>
            <person name="Amaro Gonzalez C."/>
        </authorList>
    </citation>
    <scope>NUCLEOTIDE SEQUENCE</scope>
</reference>
<reference evidence="1" key="2">
    <citation type="journal article" date="2015" name="Fish Shellfish Immunol.">
        <title>Early steps in the European eel (Anguilla anguilla)-Vibrio vulnificus interaction in the gills: Role of the RtxA13 toxin.</title>
        <authorList>
            <person name="Callol A."/>
            <person name="Pajuelo D."/>
            <person name="Ebbesson L."/>
            <person name="Teles M."/>
            <person name="MacKenzie S."/>
            <person name="Amaro C."/>
        </authorList>
    </citation>
    <scope>NUCLEOTIDE SEQUENCE</scope>
</reference>
<dbReference type="AlphaFoldDB" id="A0A0E9W7P1"/>
<organism evidence="1">
    <name type="scientific">Anguilla anguilla</name>
    <name type="common">European freshwater eel</name>
    <name type="synonym">Muraena anguilla</name>
    <dbReference type="NCBI Taxonomy" id="7936"/>
    <lineage>
        <taxon>Eukaryota</taxon>
        <taxon>Metazoa</taxon>
        <taxon>Chordata</taxon>
        <taxon>Craniata</taxon>
        <taxon>Vertebrata</taxon>
        <taxon>Euteleostomi</taxon>
        <taxon>Actinopterygii</taxon>
        <taxon>Neopterygii</taxon>
        <taxon>Teleostei</taxon>
        <taxon>Anguilliformes</taxon>
        <taxon>Anguillidae</taxon>
        <taxon>Anguilla</taxon>
    </lineage>
</organism>
<name>A0A0E9W7P1_ANGAN</name>